<dbReference type="eggNOG" id="COG2931">
    <property type="taxonomic scope" value="Bacteria"/>
</dbReference>
<dbReference type="InterPro" id="IPR038081">
    <property type="entry name" value="CalX-like_sf"/>
</dbReference>
<dbReference type="eggNOG" id="COG3506">
    <property type="taxonomic scope" value="Bacteria"/>
</dbReference>
<dbReference type="InterPro" id="IPR010221">
    <property type="entry name" value="VCBS_dom"/>
</dbReference>
<gene>
    <name evidence="7" type="ORF">HRUBRA_02351</name>
</gene>
<dbReference type="GO" id="GO:0007154">
    <property type="term" value="P:cell communication"/>
    <property type="evidence" value="ECO:0007669"/>
    <property type="project" value="InterPro"/>
</dbReference>
<keyword evidence="2" id="KW-0677">Repeat</keyword>
<feature type="region of interest" description="Disordered" evidence="5">
    <location>
        <begin position="476"/>
        <end position="521"/>
    </location>
</feature>
<dbReference type="InterPro" id="IPR043824">
    <property type="entry name" value="DUF5801"/>
</dbReference>
<dbReference type="Proteomes" id="UP000029640">
    <property type="component" value="Unassembled WGS sequence"/>
</dbReference>
<proteinExistence type="predicted"/>
<dbReference type="SUPFAM" id="SSF141072">
    <property type="entry name" value="CalX-like"/>
    <property type="match status" value="3"/>
</dbReference>
<evidence type="ECO:0000259" key="6">
    <source>
        <dbReference type="SMART" id="SM00237"/>
    </source>
</evidence>
<dbReference type="InterPro" id="IPR003644">
    <property type="entry name" value="Calx_beta"/>
</dbReference>
<feature type="compositionally biased region" description="Pro residues" evidence="5">
    <location>
        <begin position="481"/>
        <end position="495"/>
    </location>
</feature>
<dbReference type="Pfam" id="PF17963">
    <property type="entry name" value="Big_9"/>
    <property type="match status" value="5"/>
</dbReference>
<keyword evidence="4" id="KW-0813">Transport</keyword>
<evidence type="ECO:0000256" key="4">
    <source>
        <dbReference type="ARBA" id="ARBA00023065"/>
    </source>
</evidence>
<evidence type="ECO:0000313" key="8">
    <source>
        <dbReference type="Proteomes" id="UP000029640"/>
    </source>
</evidence>
<dbReference type="InterPro" id="IPR051171">
    <property type="entry name" value="CaCA"/>
</dbReference>
<dbReference type="EMBL" id="AUVB01000070">
    <property type="protein sequence ID" value="KGE03119.1"/>
    <property type="molecule type" value="Genomic_DNA"/>
</dbReference>
<keyword evidence="3" id="KW-0106">Calcium</keyword>
<dbReference type="NCBIfam" id="NF012211">
    <property type="entry name" value="tand_rpt_95"/>
    <property type="match status" value="4"/>
</dbReference>
<dbReference type="eggNOG" id="COG4655">
    <property type="taxonomic scope" value="Bacteria"/>
</dbReference>
<dbReference type="NCBIfam" id="TIGR01965">
    <property type="entry name" value="VCBS_repeat"/>
    <property type="match status" value="1"/>
</dbReference>
<accession>A0A095WWY8</accession>
<dbReference type="InterPro" id="IPR047777">
    <property type="entry name" value="LapA-like_RM"/>
</dbReference>
<feature type="domain" description="Calx-beta" evidence="6">
    <location>
        <begin position="361"/>
        <end position="460"/>
    </location>
</feature>
<dbReference type="STRING" id="1265313.HRUBRA_02351"/>
<dbReference type="PANTHER" id="PTHR11878:SF65">
    <property type="entry name" value="NA_CA-EXCHANGE PROTEIN, ISOFORM G"/>
    <property type="match status" value="1"/>
</dbReference>
<dbReference type="Gene3D" id="2.60.40.2030">
    <property type="match status" value="3"/>
</dbReference>
<keyword evidence="1" id="KW-0732">Signal</keyword>
<dbReference type="SMART" id="SM00237">
    <property type="entry name" value="Calx_beta"/>
    <property type="match status" value="3"/>
</dbReference>
<sequence length="3013" mass="311117">MATAAIATVTAIEGTAYARNAEGELRQLRVGDQLRQGETLVTPEGSNVELDLADGQQIAIADVPEVTMDSDMLAEFAASADEAALRDDTLDEVIAALEGDGDLSEILEATAAGAGADGTNAGSTFIRLSRIAEDTPEFSGIVAASGLDANAVVDQGEPIIGAELQPDEATTPEEQPVTIAVLDNDDYVEGAIVSAVSAPDNGVATINDDGTVTYKPNPGFTGQDTFTYTSITPDGNVTGTTTVTVDVTPTSEPPPPPPPPELPTFAITDVTVVEGDLAEVTVTLSSTSENTVTVSFASSDGTATAVSGDYDPASGTLTFAPGVTEQTILVQTNPDDLEEGTEFLNLELTGPTNAVIGDGNGIVEITDDFTPVPPTISIDEVTVAEGDVAELTLTLSAASGEAVSVDFATADDTATVIGGDYDPETGTVTFAPGTTTATVLVQTNTDELLEATERGFVNLSNPVNATLDNDQGIFNIVDGNEPPPPPPPPPPPGNEPPVAQGDSAETGENTPVDINILGNDADPDGSLVPGSVVIITQPENGTVTVDPVTGEVTYTPDQNYSGTDAFTYTVQDDDGATSNTATVSVVVNEGRNVAQFTDNWVNGVEYTTFDGTGAVTGSGLTGDQGPPGSFAYNDGDSIVFKVGNVTVAEFSSENAPWTGDAVLFIHDFAAGGDLTETNAMYLENTAIFLQALDDDLTDTTPGDGSLGTNDLVDPTAAFNSADGGINISQATRDAFADYEVDGNGRAAAPGTGQPLNLADSGKVMIQDALAHVGIDFTRVTEADPDNGADGNFENVFETIAMQHVQDTVDALTDGTGRETATFDARLEDEIVAGDGVITYFSNTIDVNDPANNQIEFDASSLLANATPQQVANTANMEIELTDDIGAYVTLDGVKTQVGEVVYDTATRTGAIEFDPSAITNEQIAAGALDTLEFEYRIWDWTANTVVKVEPLDLYKAKIIAEVDDVPESTQYNQFTITHSLVGDLQGENGETFQSTIFTTDQELTVRFSPEGLGPAIAEYGDDFTVPVEYSTDGGVSWQALDTVGTWISPGSTLPLPEFSFTWPANTESVQFRIPIFDDLVDETEGETYTGSDYPDLLDPAQQIEIIDITLGGNDNFFTENLQPGIIDNDPTGNDLPVIGIDFVIVSEGDGEAVFTFSLTDDDPARADDITVDYSMADLSTTEGQDYTGVSGTLTFAPGVTTQTITVPIIDDLLIETPNPEFALVNLSNPTNAVIGDPQGTLRIFDNDGPSVFEAGLPDGSSPDPADLVVNGGLDLTEFDDIGIQTVRVSDQDVTGGGTVTTPYGELVITETNGSYSWEYTLENRAGHDEAPGNVNFELFPVEIVGDDSVVRDAGLFVVNIVDDAPTAVDDTNALPADDADGIIEGDVFTNDALGADRPAAITGVAVGDTDTPLDNAATVGAVIAGTYGNLVLASDGTYEYTRTAAPELSGDDIFTYTVVDDDGDVSTATLTIDADGDVVLDLPPQAGEGSAAVDEAGLDGIGSDASSDSETTAGSFSYSAADTPVDIIIGGVTVVENGVLTGNDPVNTGTGLLTITDFDATTGTLDYSYELTAPVTDVDGVVETDSIEVTVTDEDGDSDTGYININIEDDVPTAQDDSDTVDEDSSVTIDAFANDSEGADGVDLTTGVALDGANGGATKGTVTYNNDGTFTYQANPGEEGADSFDYTITDADGDTSTATVSVTIGDDTTPTAVVDYDNDTPEAQAGPGVTDDDDVAGGTAITEGSLLITVAPDTIGSVKIDGQDVTGGGTVTLTGVGVLTVNPDYTWSLEQTAVQDHTSSDPINLSLAVEVTDNDSPASPATTTLDIRIDDSAPAAEDDSDTVDEDSSVTINVFANDSEGADGVDLTTGVALDGANSGATKGTVTYNNDGTFTYQANPGEEGADSFDYIITDADGDTSSATVSVTIGDDTTPDIEVIYDAGGLVQDADAAGSAQDTTTGKIDLSLGPDAPPGTLTILASAVGGATPVDIRSGGSITGLYGTLEVTGPDAGGDFDWTYTLDEPQDHGAPLSATDALLEEFFAIAGTDSDGDPLSATLTVGVEDDVPTMTVDGTSSVVEGSAAINGTWDNDNYGADGAASVKVLIGSDEYDLAEDIALAEGTLNVASDGTWSFTPAGALDQPVSVTFSVEVTDNDGDVASDDHTIDITDGSGPGGGDEITLATDEDSITDSDTDIVTFSLGTDALTSMAFGTDLSGLNDNDGEITWVRNSGTEIVGQIGSATAITLTLTPDLLAGTASVEMALADNVTHANAAGENTLALGSIDVIAAEADGSDASGSVSLEVVDDVPTIQLDGQFSGKLIIDEADIVASDTADFASAFTNDYGADGQGAADSRVFSLAVGSTASGLVDTATGDAVVLSLDGDDVVGEVDGSGEEVFRVTVDANGEVTLTQSRAVQHPDTNDTDEVITVDAGAISLAQTITDGDGDTAEQALDIGLRLGFQDDAPTGPAPTSVDLNVPVSEVSVGNLTAAWDNVDGEDGSVDITDNNSSDDGFIQLQWGTPASSGGGRSGYDFSLSSSPIVLDSEFDLGTFTHNNFPITGTTLDDTDLDVSFDIVIDNVATTVDIVVEIDHNETPNDGPNPDDIITITNFSATIAGTGGTQQEITVGDRTYVLQIDGFRDGSGDPVNQVFTEEGEASTFTLQARLLSTDDLPEAGGQISGSIFGADGPADDEIVWQGESGGEVQGTYGILAVQADGSWTYTMDRDQRDAFSGNQTETFDFFVVDRDGDQSASSLSINLNEVANQAPISLDLDGDGVEYLSRDAGVVFTDQVTGEAVNTAWVAGDDGLLVIDANNSGTVDEAREYVFTEWSETAETDMEAVAEVFDSNQNQMLDPGDEAWSQFAVWQDANSDGVTDAGELVSLDELGVESIALTYHDDSEATEAADGDVKIFGQSEVTWADGEVTIAEDTSFAINVADLIAEEDGAEAIDSYLQATFDDTNTVVEVSRTGSFSDGDGARGQPDQTITFEGVDLVGDLSNADAIQAMIDAGKLSVDQ</sequence>
<name>A0A095WWY8_9GAMM</name>
<organism evidence="7 8">
    <name type="scientific">Pseudohaliea rubra DSM 19751</name>
    <dbReference type="NCBI Taxonomy" id="1265313"/>
    <lineage>
        <taxon>Bacteria</taxon>
        <taxon>Pseudomonadati</taxon>
        <taxon>Pseudomonadota</taxon>
        <taxon>Gammaproteobacteria</taxon>
        <taxon>Cellvibrionales</taxon>
        <taxon>Halieaceae</taxon>
        <taxon>Pseudohaliea</taxon>
    </lineage>
</organism>
<dbReference type="NCBIfam" id="NF033682">
    <property type="entry name" value="retention_LapA"/>
    <property type="match status" value="1"/>
</dbReference>
<protein>
    <recommendedName>
        <fullName evidence="6">Calx-beta domain-containing protein</fullName>
    </recommendedName>
</protein>
<dbReference type="RefSeq" id="WP_035514713.1">
    <property type="nucleotide sequence ID" value="NZ_KN234750.1"/>
</dbReference>
<feature type="domain" description="Calx-beta" evidence="6">
    <location>
        <begin position="1121"/>
        <end position="1225"/>
    </location>
</feature>
<dbReference type="HOGENOM" id="CLU_228176_0_0_6"/>
<dbReference type="PANTHER" id="PTHR11878">
    <property type="entry name" value="SODIUM/CALCIUM EXCHANGER"/>
    <property type="match status" value="1"/>
</dbReference>
<feature type="region of interest" description="Disordered" evidence="5">
    <location>
        <begin position="1484"/>
        <end position="1514"/>
    </location>
</feature>
<dbReference type="GO" id="GO:0030001">
    <property type="term" value="P:metal ion transport"/>
    <property type="evidence" value="ECO:0007669"/>
    <property type="project" value="TreeGrafter"/>
</dbReference>
<evidence type="ECO:0000256" key="2">
    <source>
        <dbReference type="ARBA" id="ARBA00022737"/>
    </source>
</evidence>
<comment type="caution">
    <text evidence="7">The sequence shown here is derived from an EMBL/GenBank/DDBJ whole genome shotgun (WGS) entry which is preliminary data.</text>
</comment>
<reference evidence="7 8" key="1">
    <citation type="journal article" date="2014" name="Genome Announc.">
        <title>Genome Sequence of Gammaproteobacterial Pseudohaliea rubra Type Strain DSM 19751, Isolated from Coastal Seawater of the Mediterranean Sea.</title>
        <authorList>
            <person name="Spring S."/>
            <person name="Fiebig A."/>
            <person name="Riedel T."/>
            <person name="Goker M."/>
            <person name="Klenk H.P."/>
        </authorList>
    </citation>
    <scope>NUCLEOTIDE SEQUENCE [LARGE SCALE GENOMIC DNA]</scope>
    <source>
        <strain evidence="7 8">DSM 19751</strain>
    </source>
</reference>
<feature type="region of interest" description="Disordered" evidence="5">
    <location>
        <begin position="2152"/>
        <end position="2174"/>
    </location>
</feature>
<keyword evidence="4" id="KW-0406">Ion transport</keyword>
<evidence type="ECO:0000313" key="7">
    <source>
        <dbReference type="EMBL" id="KGE03119.1"/>
    </source>
</evidence>
<dbReference type="eggNOG" id="COG3291">
    <property type="taxonomic scope" value="Bacteria"/>
</dbReference>
<feature type="domain" description="Calx-beta" evidence="6">
    <location>
        <begin position="241"/>
        <end position="349"/>
    </location>
</feature>
<dbReference type="Pfam" id="PF03160">
    <property type="entry name" value="Calx-beta"/>
    <property type="match status" value="3"/>
</dbReference>
<evidence type="ECO:0000256" key="3">
    <source>
        <dbReference type="ARBA" id="ARBA00022837"/>
    </source>
</evidence>
<evidence type="ECO:0000256" key="5">
    <source>
        <dbReference type="SAM" id="MobiDB-lite"/>
    </source>
</evidence>
<dbReference type="PATRIC" id="fig|1265313.6.peg.2322"/>
<dbReference type="GO" id="GO:0016020">
    <property type="term" value="C:membrane"/>
    <property type="evidence" value="ECO:0007669"/>
    <property type="project" value="InterPro"/>
</dbReference>
<dbReference type="Gene3D" id="2.60.40.3440">
    <property type="match status" value="4"/>
</dbReference>
<dbReference type="eggNOG" id="COG2304">
    <property type="taxonomic scope" value="Bacteria"/>
</dbReference>
<keyword evidence="8" id="KW-1185">Reference proteome</keyword>
<feature type="compositionally biased region" description="Polar residues" evidence="5">
    <location>
        <begin position="1504"/>
        <end position="1514"/>
    </location>
</feature>
<evidence type="ECO:0000256" key="1">
    <source>
        <dbReference type="ARBA" id="ARBA00022729"/>
    </source>
</evidence>
<dbReference type="Pfam" id="PF19116">
    <property type="entry name" value="DUF5801"/>
    <property type="match status" value="1"/>
</dbReference>